<dbReference type="Pfam" id="PF04993">
    <property type="entry name" value="TfoX_N"/>
    <property type="match status" value="1"/>
</dbReference>
<dbReference type="EMBL" id="SMAP01000012">
    <property type="protein sequence ID" value="TCT20438.1"/>
    <property type="molecule type" value="Genomic_DNA"/>
</dbReference>
<feature type="domain" description="TfoX N-terminal" evidence="1">
    <location>
        <begin position="33"/>
        <end position="104"/>
    </location>
</feature>
<proteinExistence type="predicted"/>
<dbReference type="InterPro" id="IPR007076">
    <property type="entry name" value="TfoX_N"/>
</dbReference>
<evidence type="ECO:0000313" key="3">
    <source>
        <dbReference type="Proteomes" id="UP000295414"/>
    </source>
</evidence>
<organism evidence="2 3">
    <name type="scientific">Thermomonas haemolytica</name>
    <dbReference type="NCBI Taxonomy" id="141949"/>
    <lineage>
        <taxon>Bacteria</taxon>
        <taxon>Pseudomonadati</taxon>
        <taxon>Pseudomonadota</taxon>
        <taxon>Gammaproteobacteria</taxon>
        <taxon>Lysobacterales</taxon>
        <taxon>Lysobacteraceae</taxon>
        <taxon>Thermomonas</taxon>
    </lineage>
</organism>
<sequence length="128" mass="13951">MRSSVAPHSAVSAVATDTDFIAYLTEQAGLGARLTHRRMFGEYALYVDEKVVAFACDNSLFVKPSAAATRLAPHLPQRPPYPGAREYPVADELLDDADRLRELLLETAVLMPAPRVKKAKAAGKAEKK</sequence>
<name>A0A4R3MV91_9GAMM</name>
<dbReference type="Proteomes" id="UP000295414">
    <property type="component" value="Unassembled WGS sequence"/>
</dbReference>
<keyword evidence="3" id="KW-1185">Reference proteome</keyword>
<reference evidence="2 3" key="1">
    <citation type="submission" date="2019-03" db="EMBL/GenBank/DDBJ databases">
        <title>Genomic Encyclopedia of Type Strains, Phase IV (KMG-IV): sequencing the most valuable type-strain genomes for metagenomic binning, comparative biology and taxonomic classification.</title>
        <authorList>
            <person name="Goeker M."/>
        </authorList>
    </citation>
    <scope>NUCLEOTIDE SEQUENCE [LARGE SCALE GENOMIC DNA]</scope>
    <source>
        <strain evidence="2 3">DSM 13605</strain>
    </source>
</reference>
<accession>A0A4R3MV91</accession>
<evidence type="ECO:0000259" key="1">
    <source>
        <dbReference type="Pfam" id="PF04993"/>
    </source>
</evidence>
<dbReference type="Gene3D" id="3.30.1460.30">
    <property type="entry name" value="YgaC/TfoX-N like chaperone"/>
    <property type="match status" value="1"/>
</dbReference>
<dbReference type="SUPFAM" id="SSF159894">
    <property type="entry name" value="YgaC/TfoX-N like"/>
    <property type="match status" value="1"/>
</dbReference>
<gene>
    <name evidence="2" type="ORF">EDC34_11243</name>
</gene>
<comment type="caution">
    <text evidence="2">The sequence shown here is derived from an EMBL/GenBank/DDBJ whole genome shotgun (WGS) entry which is preliminary data.</text>
</comment>
<dbReference type="AlphaFoldDB" id="A0A4R3MV91"/>
<evidence type="ECO:0000313" key="2">
    <source>
        <dbReference type="EMBL" id="TCT20438.1"/>
    </source>
</evidence>
<protein>
    <submittedName>
        <fullName evidence="2">TfoX/Sxy family transcriptional regulator of competence genes</fullName>
    </submittedName>
</protein>